<protein>
    <recommendedName>
        <fullName evidence="3">Alpha/beta hydrolase</fullName>
    </recommendedName>
</protein>
<proteinExistence type="predicted"/>
<accession>A0AA37UM68</accession>
<comment type="caution">
    <text evidence="1">The sequence shown here is derived from an EMBL/GenBank/DDBJ whole genome shotgun (WGS) entry which is preliminary data.</text>
</comment>
<gene>
    <name evidence="1" type="ORF">GCM10025874_27240</name>
</gene>
<dbReference type="Gene3D" id="3.40.50.1820">
    <property type="entry name" value="alpha/beta hydrolase"/>
    <property type="match status" value="1"/>
</dbReference>
<dbReference type="InterPro" id="IPR029058">
    <property type="entry name" value="AB_hydrolase_fold"/>
</dbReference>
<evidence type="ECO:0000313" key="2">
    <source>
        <dbReference type="Proteomes" id="UP001157160"/>
    </source>
</evidence>
<dbReference type="EMBL" id="BSUL01000001">
    <property type="protein sequence ID" value="GMA29471.1"/>
    <property type="molecule type" value="Genomic_DNA"/>
</dbReference>
<dbReference type="SUPFAM" id="SSF53474">
    <property type="entry name" value="alpha/beta-Hydrolases"/>
    <property type="match status" value="1"/>
</dbReference>
<name>A0AA37UM68_9MICO</name>
<evidence type="ECO:0008006" key="3">
    <source>
        <dbReference type="Google" id="ProtNLM"/>
    </source>
</evidence>
<dbReference type="AlphaFoldDB" id="A0AA37UM68"/>
<dbReference type="Proteomes" id="UP001157160">
    <property type="component" value="Unassembled WGS sequence"/>
</dbReference>
<evidence type="ECO:0000313" key="1">
    <source>
        <dbReference type="EMBL" id="GMA29471.1"/>
    </source>
</evidence>
<keyword evidence="2" id="KW-1185">Reference proteome</keyword>
<organism evidence="1 2">
    <name type="scientific">Arenivirga flava</name>
    <dbReference type="NCBI Taxonomy" id="1930060"/>
    <lineage>
        <taxon>Bacteria</taxon>
        <taxon>Bacillati</taxon>
        <taxon>Actinomycetota</taxon>
        <taxon>Actinomycetes</taxon>
        <taxon>Micrococcales</taxon>
        <taxon>Microbacteriaceae</taxon>
        <taxon>Arenivirga</taxon>
    </lineage>
</organism>
<dbReference type="RefSeq" id="WP_284233614.1">
    <property type="nucleotide sequence ID" value="NZ_BSUL01000001.1"/>
</dbReference>
<sequence length="221" mass="23612">MSGPLRRLGWWAADYAYALRWQLAAALDRTDPQRYATGPLAPVVVLPGVYETWRFLHPLVRALHERGHPVHVVTALQGNRAPVRDGAALVASELDRLDLQHAVIAAHSKGGLIGKQVMLSPAGRRVRGMVAVATPFGGSRYGRFMPGATLRAFSPRDATIVALTGSADVNARIVSVYPAFDPHIPEGSELAGAKNVPLATGGHFRVLADPRVIAEVAALAE</sequence>
<reference evidence="1 2" key="1">
    <citation type="journal article" date="2014" name="Int. J. Syst. Evol. Microbiol.">
        <title>Complete genome sequence of Corynebacterium casei LMG S-19264T (=DSM 44701T), isolated from a smear-ripened cheese.</title>
        <authorList>
            <consortium name="US DOE Joint Genome Institute (JGI-PGF)"/>
            <person name="Walter F."/>
            <person name="Albersmeier A."/>
            <person name="Kalinowski J."/>
            <person name="Ruckert C."/>
        </authorList>
    </citation>
    <scope>NUCLEOTIDE SEQUENCE [LARGE SCALE GENOMIC DNA]</scope>
    <source>
        <strain evidence="1 2">NBRC 112289</strain>
    </source>
</reference>